<evidence type="ECO:0000259" key="2">
    <source>
        <dbReference type="Pfam" id="PF13298"/>
    </source>
</evidence>
<proteinExistence type="predicted"/>
<protein>
    <recommendedName>
        <fullName evidence="2">DNA ligase D 3'-phosphoesterase domain-containing protein</fullName>
    </recommendedName>
</protein>
<sequence>MASKQSSVDLIPNPFIKRRNLNWTLDPPALQIPHTQTSDPNAQQQDHPSTSAVEASESHPADHLAYYTNLLTRHALPSPLPLLSIPSYTSLYQSHALNPRGNHFVIHQHDHPIAGTHYDLRLQINPTSSASWAIMYGPPGDPNSSRLNRNATETRVHCLWNHLVETASPHTGSMLIWDTGTYSVLLPLSPSPSSSSSRGGKHRGARGYSSSAGGSSSPSEPESDLDKDLDSLDNNGVSQQDLLTRAFKNRKIRIRLHGYKLPRKYVLNVRLTRKEDQEGRAKNARGPMRKRRGVSKIQPGTLSRGSDSTSEDEKHRDPSERDEGDEGNDWGALSPKERELRKLSDETVIKTNAYPGATNSIGSVHQRRWYLSLDRAASGFVPHRENGKVVWRESAEDVGAEADAAANRRSNIYQKEGPVQLQRLSYPFYVRGVEHERSVVTGRRGEDILRDEGVQGFISRKGWKPVLK</sequence>
<feature type="compositionally biased region" description="Polar residues" evidence="1">
    <location>
        <begin position="298"/>
        <end position="308"/>
    </location>
</feature>
<gene>
    <name evidence="3" type="ORF">E4U60_007387</name>
</gene>
<comment type="caution">
    <text evidence="3">The sequence shown here is derived from an EMBL/GenBank/DDBJ whole genome shotgun (WGS) entry which is preliminary data.</text>
</comment>
<dbReference type="EMBL" id="SRPO01000082">
    <property type="protein sequence ID" value="KAG5942350.1"/>
    <property type="molecule type" value="Genomic_DNA"/>
</dbReference>
<feature type="region of interest" description="Disordered" evidence="1">
    <location>
        <begin position="27"/>
        <end position="58"/>
    </location>
</feature>
<feature type="domain" description="DNA ligase D 3'-phosphoesterase" evidence="2">
    <location>
        <begin position="107"/>
        <end position="267"/>
    </location>
</feature>
<reference evidence="3 4" key="1">
    <citation type="journal article" date="2020" name="bioRxiv">
        <title>Whole genome comparisons of ergot fungi reveals the divergence and evolution of species within the genus Claviceps are the result of varying mechanisms driving genome evolution and host range expansion.</title>
        <authorList>
            <person name="Wyka S.A."/>
            <person name="Mondo S.J."/>
            <person name="Liu M."/>
            <person name="Dettman J."/>
            <person name="Nalam V."/>
            <person name="Broders K.D."/>
        </authorList>
    </citation>
    <scope>NUCLEOTIDE SEQUENCE [LARGE SCALE GENOMIC DNA]</scope>
    <source>
        <strain evidence="3 4">CCC 1485</strain>
    </source>
</reference>
<feature type="region of interest" description="Disordered" evidence="1">
    <location>
        <begin position="190"/>
        <end position="233"/>
    </location>
</feature>
<feature type="region of interest" description="Disordered" evidence="1">
    <location>
        <begin position="276"/>
        <end position="337"/>
    </location>
</feature>
<dbReference type="Proteomes" id="UP000706124">
    <property type="component" value="Unassembled WGS sequence"/>
</dbReference>
<feature type="compositionally biased region" description="Polar residues" evidence="1">
    <location>
        <begin position="33"/>
        <end position="53"/>
    </location>
</feature>
<evidence type="ECO:0000256" key="1">
    <source>
        <dbReference type="SAM" id="MobiDB-lite"/>
    </source>
</evidence>
<keyword evidence="4" id="KW-1185">Reference proteome</keyword>
<feature type="compositionally biased region" description="Basic and acidic residues" evidence="1">
    <location>
        <begin position="311"/>
        <end position="321"/>
    </location>
</feature>
<dbReference type="PANTHER" id="PTHR39465">
    <property type="entry name" value="DNA LIGASE D, 3'-PHOSPHOESTERASE DOMAIN"/>
    <property type="match status" value="1"/>
</dbReference>
<evidence type="ECO:0000313" key="4">
    <source>
        <dbReference type="Proteomes" id="UP000706124"/>
    </source>
</evidence>
<feature type="compositionally biased region" description="Low complexity" evidence="1">
    <location>
        <begin position="206"/>
        <end position="220"/>
    </location>
</feature>
<evidence type="ECO:0000313" key="3">
    <source>
        <dbReference type="EMBL" id="KAG5942350.1"/>
    </source>
</evidence>
<name>A0A9P7SJA7_9HYPO</name>
<dbReference type="InterPro" id="IPR014144">
    <property type="entry name" value="LigD_PE_domain"/>
</dbReference>
<dbReference type="AlphaFoldDB" id="A0A9P7SJA7"/>
<accession>A0A9P7SJA7</accession>
<dbReference type="OrthoDB" id="2588098at2759"/>
<dbReference type="PANTHER" id="PTHR39465:SF1">
    <property type="entry name" value="DNA LIGASE D 3'-PHOSPHOESTERASE DOMAIN-CONTAINING PROTEIN"/>
    <property type="match status" value="1"/>
</dbReference>
<organism evidence="3 4">
    <name type="scientific">Claviceps pazoutovae</name>
    <dbReference type="NCBI Taxonomy" id="1649127"/>
    <lineage>
        <taxon>Eukaryota</taxon>
        <taxon>Fungi</taxon>
        <taxon>Dikarya</taxon>
        <taxon>Ascomycota</taxon>
        <taxon>Pezizomycotina</taxon>
        <taxon>Sordariomycetes</taxon>
        <taxon>Hypocreomycetidae</taxon>
        <taxon>Hypocreales</taxon>
        <taxon>Clavicipitaceae</taxon>
        <taxon>Claviceps</taxon>
    </lineage>
</organism>
<dbReference type="Pfam" id="PF13298">
    <property type="entry name" value="LigD_N"/>
    <property type="match status" value="1"/>
</dbReference>